<dbReference type="EMBL" id="JTDI01000001">
    <property type="protein sequence ID" value="KHK92916.1"/>
    <property type="molecule type" value="Genomic_DNA"/>
</dbReference>
<evidence type="ECO:0000313" key="1">
    <source>
        <dbReference type="EMBL" id="KHK92916.1"/>
    </source>
</evidence>
<keyword evidence="2" id="KW-1185">Reference proteome</keyword>
<evidence type="ECO:0008006" key="3">
    <source>
        <dbReference type="Google" id="ProtNLM"/>
    </source>
</evidence>
<name>A0A0B1ZQP1_9SPHN</name>
<dbReference type="AlphaFoldDB" id="A0A0B1ZQP1"/>
<dbReference type="RefSeq" id="WP_039278078.1">
    <property type="nucleotide sequence ID" value="NZ_JTDI01000001.1"/>
</dbReference>
<evidence type="ECO:0000313" key="2">
    <source>
        <dbReference type="Proteomes" id="UP000031057"/>
    </source>
</evidence>
<dbReference type="Proteomes" id="UP000031057">
    <property type="component" value="Unassembled WGS sequence"/>
</dbReference>
<organism evidence="1 2">
    <name type="scientific">Novosphingobium malaysiense</name>
    <dbReference type="NCBI Taxonomy" id="1348853"/>
    <lineage>
        <taxon>Bacteria</taxon>
        <taxon>Pseudomonadati</taxon>
        <taxon>Pseudomonadota</taxon>
        <taxon>Alphaproteobacteria</taxon>
        <taxon>Sphingomonadales</taxon>
        <taxon>Sphingomonadaceae</taxon>
        <taxon>Novosphingobium</taxon>
    </lineage>
</organism>
<sequence length="383" mass="42419">MFRAKTVLVIGAGASVEVGLPMGSELLKQIVKLTDIKFDHYTQKSGDPAILEALKIILNEGREVTKVNEHLHAAWQLGESASQAISIDNVIDALEDPKVELVGKLGIVQAILKAEAASPAFKRVQNMPDAIDLSKFSDAWYSSLTKLLTENVRKSEVGSIFDDLEIVNFNYDRCLEHYLPFSLASYYGLQADAIREIMQGLTIHRPYGVAGRLPWQKGDGPSVGFGQGSPQQLADVAQQVRTFTERVEEGEELAAMRATMAGADRVIFLGFAFHRQNVELLAQQVQDHTEVVATAFGISKSDKAVIDDELQKAFQFQGILNEHRIELADMTCNQFFKEYWRTLTAEKSDSERVEMPDPYAGIDRMMPRLPAGIFGGIGHMGDD</sequence>
<protein>
    <recommendedName>
        <fullName evidence="3">SIR2-like domain-containing protein</fullName>
    </recommendedName>
</protein>
<reference evidence="1 2" key="1">
    <citation type="submission" date="2014-10" db="EMBL/GenBank/DDBJ databases">
        <title>Genome sequence of Novosphingobium malaysiense MUSC 273(T).</title>
        <authorList>
            <person name="Lee L.-H."/>
        </authorList>
    </citation>
    <scope>NUCLEOTIDE SEQUENCE [LARGE SCALE GENOMIC DNA]</scope>
    <source>
        <strain evidence="1 2">MUSC 273</strain>
    </source>
</reference>
<accession>A0A0B1ZQP1</accession>
<gene>
    <name evidence="1" type="ORF">LK12_00520</name>
</gene>
<comment type="caution">
    <text evidence="1">The sequence shown here is derived from an EMBL/GenBank/DDBJ whole genome shotgun (WGS) entry which is preliminary data.</text>
</comment>
<proteinExistence type="predicted"/>